<dbReference type="GO" id="GO:0020037">
    <property type="term" value="F:heme binding"/>
    <property type="evidence" value="ECO:0007669"/>
    <property type="project" value="InterPro"/>
</dbReference>
<keyword evidence="12" id="KW-0249">Electron transport</keyword>
<dbReference type="Pfam" id="PF01127">
    <property type="entry name" value="Sdh_cyt"/>
    <property type="match status" value="1"/>
</dbReference>
<evidence type="ECO:0000256" key="16">
    <source>
        <dbReference type="SAM" id="MobiDB-lite"/>
    </source>
</evidence>
<keyword evidence="13 17" id="KW-1133">Transmembrane helix</keyword>
<sequence length="105" mass="11222">MKIRSASMRSGLARAKGLGSASGGTEDFWPQRVTPVLGVPLVGTIMVVFWTLADTDYQSTRHLIGHPVVALLVVVAIVNFTVHVRLGAQIIVKSMCSRLSSSPCC</sequence>
<comment type="subcellular location">
    <subcellularLocation>
        <location evidence="3">Membrane</location>
        <topology evidence="3">Multi-pass membrane protein</topology>
    </subcellularLocation>
</comment>
<dbReference type="UniPathway" id="UPA00223"/>
<reference evidence="19" key="1">
    <citation type="submission" date="2016-10" db="EMBL/GenBank/DDBJ databases">
        <authorList>
            <person name="Varghese N."/>
            <person name="Submissions S."/>
        </authorList>
    </citation>
    <scope>NUCLEOTIDE SEQUENCE [LARGE SCALE GENOMIC DNA]</scope>
    <source>
        <strain evidence="19">DSM 123</strain>
    </source>
</reference>
<feature type="region of interest" description="Disordered" evidence="16">
    <location>
        <begin position="1"/>
        <end position="24"/>
    </location>
</feature>
<feature type="transmembrane region" description="Helical" evidence="17">
    <location>
        <begin position="33"/>
        <end position="52"/>
    </location>
</feature>
<dbReference type="GO" id="GO:0016020">
    <property type="term" value="C:membrane"/>
    <property type="evidence" value="ECO:0007669"/>
    <property type="project" value="UniProtKB-SubCell"/>
</dbReference>
<evidence type="ECO:0000256" key="5">
    <source>
        <dbReference type="ARBA" id="ARBA00011558"/>
    </source>
</evidence>
<dbReference type="GO" id="GO:0046872">
    <property type="term" value="F:metal ion binding"/>
    <property type="evidence" value="ECO:0007669"/>
    <property type="project" value="UniProtKB-KW"/>
</dbReference>
<keyword evidence="15 17" id="KW-0472">Membrane</keyword>
<evidence type="ECO:0000256" key="3">
    <source>
        <dbReference type="ARBA" id="ARBA00004141"/>
    </source>
</evidence>
<comment type="pathway">
    <text evidence="4">Carbohydrate metabolism; tricarboxylic acid cycle.</text>
</comment>
<dbReference type="InterPro" id="IPR014312">
    <property type="entry name" value="Succ_DH_anchor"/>
</dbReference>
<evidence type="ECO:0000256" key="7">
    <source>
        <dbReference type="ARBA" id="ARBA00022448"/>
    </source>
</evidence>
<dbReference type="InterPro" id="IPR000701">
    <property type="entry name" value="SuccDH_FuR_B_TM-su"/>
</dbReference>
<dbReference type="AlphaFoldDB" id="A0A1H8XC24"/>
<proteinExistence type="predicted"/>
<keyword evidence="10 17" id="KW-0812">Transmembrane</keyword>
<evidence type="ECO:0000313" key="19">
    <source>
        <dbReference type="Proteomes" id="UP000199615"/>
    </source>
</evidence>
<evidence type="ECO:0000256" key="12">
    <source>
        <dbReference type="ARBA" id="ARBA00022982"/>
    </source>
</evidence>
<feature type="transmembrane region" description="Helical" evidence="17">
    <location>
        <begin position="64"/>
        <end position="88"/>
    </location>
</feature>
<evidence type="ECO:0000256" key="1">
    <source>
        <dbReference type="ARBA" id="ARBA00001971"/>
    </source>
</evidence>
<accession>A0A1H8XC24</accession>
<dbReference type="Gene3D" id="1.20.1300.10">
    <property type="entry name" value="Fumarate reductase/succinate dehydrogenase, transmembrane subunit"/>
    <property type="match status" value="1"/>
</dbReference>
<keyword evidence="14" id="KW-0408">Iron</keyword>
<organism evidence="18 19">
    <name type="scientific">Rhodopseudomonas pseudopalustris</name>
    <dbReference type="NCBI Taxonomy" id="1513892"/>
    <lineage>
        <taxon>Bacteria</taxon>
        <taxon>Pseudomonadati</taxon>
        <taxon>Pseudomonadota</taxon>
        <taxon>Alphaproteobacteria</taxon>
        <taxon>Hyphomicrobiales</taxon>
        <taxon>Nitrobacteraceae</taxon>
        <taxon>Rhodopseudomonas</taxon>
    </lineage>
</organism>
<evidence type="ECO:0000256" key="4">
    <source>
        <dbReference type="ARBA" id="ARBA00005163"/>
    </source>
</evidence>
<keyword evidence="19" id="KW-1185">Reference proteome</keyword>
<name>A0A1H8XC24_9BRAD</name>
<evidence type="ECO:0000256" key="9">
    <source>
        <dbReference type="ARBA" id="ARBA00022617"/>
    </source>
</evidence>
<evidence type="ECO:0000256" key="14">
    <source>
        <dbReference type="ARBA" id="ARBA00023004"/>
    </source>
</evidence>
<evidence type="ECO:0000313" key="18">
    <source>
        <dbReference type="EMBL" id="SEP37371.1"/>
    </source>
</evidence>
<keyword evidence="7" id="KW-0813">Transport</keyword>
<keyword evidence="11" id="KW-0479">Metal-binding</keyword>
<evidence type="ECO:0000256" key="17">
    <source>
        <dbReference type="SAM" id="Phobius"/>
    </source>
</evidence>
<dbReference type="EMBL" id="FODT01000019">
    <property type="protein sequence ID" value="SEP37371.1"/>
    <property type="molecule type" value="Genomic_DNA"/>
</dbReference>
<evidence type="ECO:0000256" key="6">
    <source>
        <dbReference type="ARBA" id="ARBA00019425"/>
    </source>
</evidence>
<dbReference type="SUPFAM" id="SSF81343">
    <property type="entry name" value="Fumarate reductase respiratory complex transmembrane subunits"/>
    <property type="match status" value="1"/>
</dbReference>
<dbReference type="OrthoDB" id="9809280at2"/>
<evidence type="ECO:0000256" key="2">
    <source>
        <dbReference type="ARBA" id="ARBA00004050"/>
    </source>
</evidence>
<dbReference type="GO" id="GO:0006099">
    <property type="term" value="P:tricarboxylic acid cycle"/>
    <property type="evidence" value="ECO:0007669"/>
    <property type="project" value="UniProtKB-UniPathway"/>
</dbReference>
<evidence type="ECO:0000256" key="10">
    <source>
        <dbReference type="ARBA" id="ARBA00022692"/>
    </source>
</evidence>
<keyword evidence="9" id="KW-0349">Heme</keyword>
<evidence type="ECO:0000256" key="11">
    <source>
        <dbReference type="ARBA" id="ARBA00022723"/>
    </source>
</evidence>
<comment type="subunit">
    <text evidence="5">Part of an enzyme complex containing four subunits: a flavoprotein, an iron-sulfur protein, plus two membrane-anchoring proteins, SdhC and SdhD.</text>
</comment>
<evidence type="ECO:0000256" key="15">
    <source>
        <dbReference type="ARBA" id="ARBA00023136"/>
    </source>
</evidence>
<dbReference type="NCBIfam" id="TIGR02968">
    <property type="entry name" value="succ_dehyd_anc"/>
    <property type="match status" value="1"/>
</dbReference>
<keyword evidence="8" id="KW-0816">Tricarboxylic acid cycle</keyword>
<dbReference type="Proteomes" id="UP000199615">
    <property type="component" value="Unassembled WGS sequence"/>
</dbReference>
<gene>
    <name evidence="18" type="ORF">SAMN05444123_11933</name>
</gene>
<comment type="cofactor">
    <cofactor evidence="1">
        <name>heme</name>
        <dbReference type="ChEBI" id="CHEBI:30413"/>
    </cofactor>
</comment>
<comment type="function">
    <text evidence="2">Membrane-anchoring subunit of succinate dehydrogenase (SDH).</text>
</comment>
<dbReference type="RefSeq" id="WP_092686340.1">
    <property type="nucleotide sequence ID" value="NZ_FODT01000019.1"/>
</dbReference>
<evidence type="ECO:0000256" key="13">
    <source>
        <dbReference type="ARBA" id="ARBA00022989"/>
    </source>
</evidence>
<evidence type="ECO:0000256" key="8">
    <source>
        <dbReference type="ARBA" id="ARBA00022532"/>
    </source>
</evidence>
<protein>
    <recommendedName>
        <fullName evidence="6">Succinate dehydrogenase hydrophobic membrane anchor subunit</fullName>
    </recommendedName>
</protein>
<dbReference type="InterPro" id="IPR034804">
    <property type="entry name" value="SQR/QFR_C/D"/>
</dbReference>